<dbReference type="STRING" id="574096.HA38_05585"/>
<keyword evidence="6" id="KW-0460">Magnesium</keyword>
<dbReference type="InterPro" id="IPR029060">
    <property type="entry name" value="PIN-like_dom_sf"/>
</dbReference>
<comment type="caution">
    <text evidence="9">The sequence shown here is derived from an EMBL/GenBank/DDBJ whole genome shotgun (WGS) entry which is preliminary data.</text>
</comment>
<evidence type="ECO:0000256" key="5">
    <source>
        <dbReference type="ARBA" id="ARBA00022801"/>
    </source>
</evidence>
<evidence type="ECO:0000256" key="2">
    <source>
        <dbReference type="ARBA" id="ARBA00022649"/>
    </source>
</evidence>
<dbReference type="InterPro" id="IPR050556">
    <property type="entry name" value="Type_II_TA_system_RNase"/>
</dbReference>
<comment type="similarity">
    <text evidence="7">Belongs to the PINc/VapC protein family.</text>
</comment>
<organism evidence="9 10">
    <name type="scientific">Pantoea allii</name>
    <dbReference type="NCBI Taxonomy" id="574096"/>
    <lineage>
        <taxon>Bacteria</taxon>
        <taxon>Pseudomonadati</taxon>
        <taxon>Pseudomonadota</taxon>
        <taxon>Gammaproteobacteria</taxon>
        <taxon>Enterobacterales</taxon>
        <taxon>Erwiniaceae</taxon>
        <taxon>Pantoea</taxon>
    </lineage>
</organism>
<dbReference type="Gene3D" id="3.40.50.1010">
    <property type="entry name" value="5'-nuclease"/>
    <property type="match status" value="1"/>
</dbReference>
<dbReference type="AlphaFoldDB" id="A0A2V2BH20"/>
<evidence type="ECO:0000313" key="9">
    <source>
        <dbReference type="EMBL" id="PWL00701.1"/>
    </source>
</evidence>
<comment type="cofactor">
    <cofactor evidence="1">
        <name>Mg(2+)</name>
        <dbReference type="ChEBI" id="CHEBI:18420"/>
    </cofactor>
</comment>
<keyword evidence="3" id="KW-0540">Nuclease</keyword>
<dbReference type="Pfam" id="PF01850">
    <property type="entry name" value="PIN"/>
    <property type="match status" value="1"/>
</dbReference>
<dbReference type="SUPFAM" id="SSF88723">
    <property type="entry name" value="PIN domain-like"/>
    <property type="match status" value="1"/>
</dbReference>
<sequence>MRYLLDTNVVSELRKAGTARVEPNVEAWAVTVSTDNTFISALTLLEIERGILHLEQRDEEQAQRLRLWYQTQVLEAYRQRTLPVDGPIARRCAQLHVPDRRAETDALIAATALQHDLILVTPNLKDFQGLGVMLLNPWDIA</sequence>
<gene>
    <name evidence="9" type="ORF">C7431_101513</name>
</gene>
<accession>A0A2V2BH20</accession>
<keyword evidence="5" id="KW-0378">Hydrolase</keyword>
<reference evidence="9 10" key="1">
    <citation type="submission" date="2018-05" db="EMBL/GenBank/DDBJ databases">
        <title>Genomic Encyclopedia of Type Strains, Phase IV (KMG-V): Genome sequencing to study the core and pangenomes of soil and plant-associated prokaryotes.</title>
        <authorList>
            <person name="Whitman W."/>
        </authorList>
    </citation>
    <scope>NUCLEOTIDE SEQUENCE [LARGE SCALE GENOMIC DNA]</scope>
    <source>
        <strain evidence="9 10">PNA 200-10</strain>
    </source>
</reference>
<dbReference type="EMBL" id="QGHF01000001">
    <property type="protein sequence ID" value="PWL00701.1"/>
    <property type="molecule type" value="Genomic_DNA"/>
</dbReference>
<dbReference type="Proteomes" id="UP000245981">
    <property type="component" value="Unassembled WGS sequence"/>
</dbReference>
<evidence type="ECO:0000256" key="7">
    <source>
        <dbReference type="ARBA" id="ARBA00038093"/>
    </source>
</evidence>
<evidence type="ECO:0000256" key="4">
    <source>
        <dbReference type="ARBA" id="ARBA00022723"/>
    </source>
</evidence>
<proteinExistence type="inferred from homology"/>
<dbReference type="GO" id="GO:0016787">
    <property type="term" value="F:hydrolase activity"/>
    <property type="evidence" value="ECO:0007669"/>
    <property type="project" value="UniProtKB-KW"/>
</dbReference>
<dbReference type="OrthoDB" id="9804823at2"/>
<keyword evidence="4" id="KW-0479">Metal-binding</keyword>
<dbReference type="GO" id="GO:0004518">
    <property type="term" value="F:nuclease activity"/>
    <property type="evidence" value="ECO:0007669"/>
    <property type="project" value="UniProtKB-KW"/>
</dbReference>
<dbReference type="PANTHER" id="PTHR33653">
    <property type="entry name" value="RIBONUCLEASE VAPC2"/>
    <property type="match status" value="1"/>
</dbReference>
<dbReference type="PANTHER" id="PTHR33653:SF1">
    <property type="entry name" value="RIBONUCLEASE VAPC2"/>
    <property type="match status" value="1"/>
</dbReference>
<dbReference type="CDD" id="cd18746">
    <property type="entry name" value="PIN_VapC4-5_FitB-like"/>
    <property type="match status" value="1"/>
</dbReference>
<protein>
    <recommendedName>
        <fullName evidence="8">PIN domain-containing protein</fullName>
    </recommendedName>
</protein>
<dbReference type="RefSeq" id="WP_109716316.1">
    <property type="nucleotide sequence ID" value="NZ_QGHF01000001.1"/>
</dbReference>
<dbReference type="GO" id="GO:0046872">
    <property type="term" value="F:metal ion binding"/>
    <property type="evidence" value="ECO:0007669"/>
    <property type="project" value="UniProtKB-KW"/>
</dbReference>
<keyword evidence="2" id="KW-1277">Toxin-antitoxin system</keyword>
<dbReference type="InterPro" id="IPR002716">
    <property type="entry name" value="PIN_dom"/>
</dbReference>
<evidence type="ECO:0000313" key="10">
    <source>
        <dbReference type="Proteomes" id="UP000245981"/>
    </source>
</evidence>
<evidence type="ECO:0000259" key="8">
    <source>
        <dbReference type="Pfam" id="PF01850"/>
    </source>
</evidence>
<evidence type="ECO:0000256" key="6">
    <source>
        <dbReference type="ARBA" id="ARBA00022842"/>
    </source>
</evidence>
<evidence type="ECO:0000256" key="1">
    <source>
        <dbReference type="ARBA" id="ARBA00001946"/>
    </source>
</evidence>
<name>A0A2V2BH20_9GAMM</name>
<evidence type="ECO:0000256" key="3">
    <source>
        <dbReference type="ARBA" id="ARBA00022722"/>
    </source>
</evidence>
<feature type="domain" description="PIN" evidence="8">
    <location>
        <begin position="3"/>
        <end position="121"/>
    </location>
</feature>